<dbReference type="RefSeq" id="WP_041048231.1">
    <property type="nucleotide sequence ID" value="NZ_JXAK01000023.1"/>
</dbReference>
<sequence length="145" mass="16550">MLYSVLLYVHIFSVIVSIGPYFVLLPMLAKMRAEPFETLQVYWASFTFTVKLTKHAGHVLIATGIALAWLGGWSWRTPWIAATALVLLASLLFLARAFSPLLRKLRAPHDNRTELVNKLRRALLVYLFVLLLMMWFMVAKPSFGL</sequence>
<evidence type="ECO:0000313" key="3">
    <source>
        <dbReference type="Proteomes" id="UP000031967"/>
    </source>
</evidence>
<dbReference type="InterPro" id="IPR018729">
    <property type="entry name" value="DUF2269_transmembrane"/>
</dbReference>
<gene>
    <name evidence="2" type="ORF">SD70_14390</name>
</gene>
<proteinExistence type="predicted"/>
<reference evidence="2 3" key="1">
    <citation type="submission" date="2014-12" db="EMBL/GenBank/DDBJ databases">
        <title>Draft genome sequence of Paenibacillus kamchatkensis strain B-2647.</title>
        <authorList>
            <person name="Karlyshev A.V."/>
            <person name="Kudryashova E.B."/>
        </authorList>
    </citation>
    <scope>NUCLEOTIDE SEQUENCE [LARGE SCALE GENOMIC DNA]</scope>
    <source>
        <strain evidence="2 3">VKM B-2647</strain>
    </source>
</reference>
<comment type="caution">
    <text evidence="2">The sequence shown here is derived from an EMBL/GenBank/DDBJ whole genome shotgun (WGS) entry which is preliminary data.</text>
</comment>
<evidence type="ECO:0000313" key="2">
    <source>
        <dbReference type="EMBL" id="KIL40283.1"/>
    </source>
</evidence>
<protein>
    <recommendedName>
        <fullName evidence="4">DUF2269 domain-containing protein</fullName>
    </recommendedName>
</protein>
<dbReference type="Proteomes" id="UP000031967">
    <property type="component" value="Unassembled WGS sequence"/>
</dbReference>
<keyword evidence="1" id="KW-1133">Transmembrane helix</keyword>
<keyword evidence="1" id="KW-0472">Membrane</keyword>
<feature type="transmembrane region" description="Helical" evidence="1">
    <location>
        <begin position="56"/>
        <end position="73"/>
    </location>
</feature>
<feature type="transmembrane region" description="Helical" evidence="1">
    <location>
        <begin position="119"/>
        <end position="138"/>
    </location>
</feature>
<keyword evidence="1" id="KW-0812">Transmembrane</keyword>
<accession>A0ABR5AHH9</accession>
<feature type="transmembrane region" description="Helical" evidence="1">
    <location>
        <begin position="79"/>
        <end position="98"/>
    </location>
</feature>
<keyword evidence="3" id="KW-1185">Reference proteome</keyword>
<name>A0ABR5AHH9_9BACL</name>
<feature type="transmembrane region" description="Helical" evidence="1">
    <location>
        <begin position="6"/>
        <end position="29"/>
    </location>
</feature>
<evidence type="ECO:0000256" key="1">
    <source>
        <dbReference type="SAM" id="Phobius"/>
    </source>
</evidence>
<dbReference type="EMBL" id="JXAK01000023">
    <property type="protein sequence ID" value="KIL40283.1"/>
    <property type="molecule type" value="Genomic_DNA"/>
</dbReference>
<evidence type="ECO:0008006" key="4">
    <source>
        <dbReference type="Google" id="ProtNLM"/>
    </source>
</evidence>
<dbReference type="Pfam" id="PF10027">
    <property type="entry name" value="DUF2269"/>
    <property type="match status" value="1"/>
</dbReference>
<organism evidence="2 3">
    <name type="scientific">Gordoniibacillus kamchatkensis</name>
    <dbReference type="NCBI Taxonomy" id="1590651"/>
    <lineage>
        <taxon>Bacteria</taxon>
        <taxon>Bacillati</taxon>
        <taxon>Bacillota</taxon>
        <taxon>Bacilli</taxon>
        <taxon>Bacillales</taxon>
        <taxon>Paenibacillaceae</taxon>
        <taxon>Gordoniibacillus</taxon>
    </lineage>
</organism>